<gene>
    <name evidence="1" type="ORF">EBB54_16185</name>
</gene>
<name>A0A426DIY7_9FIRM</name>
<evidence type="ECO:0000313" key="1">
    <source>
        <dbReference type="EMBL" id="RRK32725.1"/>
    </source>
</evidence>
<dbReference type="EMBL" id="RHJS01000002">
    <property type="protein sequence ID" value="RRK32725.1"/>
    <property type="molecule type" value="Genomic_DNA"/>
</dbReference>
<organism evidence="1 2">
    <name type="scientific">Schaedlerella arabinosiphila</name>
    <dbReference type="NCBI Taxonomy" id="2044587"/>
    <lineage>
        <taxon>Bacteria</taxon>
        <taxon>Bacillati</taxon>
        <taxon>Bacillota</taxon>
        <taxon>Clostridia</taxon>
        <taxon>Lachnospirales</taxon>
        <taxon>Lachnospiraceae</taxon>
        <taxon>Schaedlerella</taxon>
    </lineage>
</organism>
<dbReference type="Proteomes" id="UP000274920">
    <property type="component" value="Unassembled WGS sequence"/>
</dbReference>
<sequence length="61" mass="7516">MADELYCYPGTDILRNKLDIHDHEKLHIYERKLTMLRLRELIKRPMEGNFDLEYHLECLIR</sequence>
<dbReference type="AlphaFoldDB" id="A0A426DIY7"/>
<dbReference type="Gene3D" id="1.10.3290.10">
    <property type="entry name" value="Fido-like domain"/>
    <property type="match status" value="1"/>
</dbReference>
<accession>A0A426DIY7</accession>
<reference evidence="1" key="1">
    <citation type="submission" date="2018-10" db="EMBL/GenBank/DDBJ databases">
        <title>Schaedlerella arabinophila gen. nov. sp. nov., isolated from the mouse intestinal tract and comparative analysis with the genome of the closely related altered Schaedler flora strain ASF502.</title>
        <authorList>
            <person name="Miyake S."/>
            <person name="Soh M."/>
            <person name="Seedorf H."/>
        </authorList>
    </citation>
    <scope>NUCLEOTIDE SEQUENCE [LARGE SCALE GENOMIC DNA]</scope>
    <source>
        <strain evidence="1">DSM 106076</strain>
    </source>
</reference>
<dbReference type="InterPro" id="IPR036597">
    <property type="entry name" value="Fido-like_dom_sf"/>
</dbReference>
<keyword evidence="2" id="KW-1185">Reference proteome</keyword>
<evidence type="ECO:0000313" key="2">
    <source>
        <dbReference type="Proteomes" id="UP000274920"/>
    </source>
</evidence>
<protein>
    <submittedName>
        <fullName evidence="1">Uncharacterized protein</fullName>
    </submittedName>
</protein>
<proteinExistence type="predicted"/>
<comment type="caution">
    <text evidence="1">The sequence shown here is derived from an EMBL/GenBank/DDBJ whole genome shotgun (WGS) entry which is preliminary data.</text>
</comment>